<name>A0A7D7J3W3_9ORTO</name>
<keyword evidence="1" id="KW-0543">Viral nucleoprotein</keyword>
<organism evidence="1">
    <name type="scientific">Dipteran orthomyxo-related virus OKIAV193</name>
    <dbReference type="NCBI Taxonomy" id="2746274"/>
    <lineage>
        <taxon>Viruses</taxon>
        <taxon>Riboviria</taxon>
        <taxon>Orthornavirae</taxon>
        <taxon>Negarnaviricota</taxon>
        <taxon>Polyploviricotina</taxon>
        <taxon>Insthoviricetes</taxon>
        <taxon>Articulavirales</taxon>
        <taxon>Orthomyxoviridae</taxon>
    </lineage>
</organism>
<keyword evidence="1" id="KW-0946">Virion</keyword>
<sequence>MPIEPMDLTEYAGIQAAKRPKIMFDEDVKQKALSAILHCHEWAAIHFKSNYLQVDDMATISSFIYTAHTRLKQASSGAGTIITKTDATGVVHSLLGIDLTPKEFAETIKGIMKAYGFTYGSTDKERSATGTLNSILSLIVAYKLRLSEVRMGNSSIPKGKVGANQKSITIGSYGLNSSHNILLAGSSFSPNIQSSMKSNLGPMTIVINLCDQTDRKYQDAWKKVFVDTFHLLPFALELADTLAGSQFQHIGIIKSLGDLCLFGINRSSNKAYIPVSLLMAGARLDTTYTSFIEGGAAITGTHNAIAPQIKNLDFSGKGLYYLWNSVASERIQFTMYKGRGMTVATAQELMFHSVFGTQREDLGLLKWMTNHNFQTRRAMNTQLQERKTGGQIDFSLLTFKFICKLASAAQTSYLTGGQGQIARVPVFSGKVKQKIDTDGELFKVLKRKNEMYYHRTAQNDVARFTSRLEQVKQIIENKILEDQKIHFGTSEFYAVNVSDLSIYGPKVDCTFEMVGDYFYKQEA</sequence>
<dbReference type="GO" id="GO:0019013">
    <property type="term" value="C:viral nucleocapsid"/>
    <property type="evidence" value="ECO:0007669"/>
    <property type="project" value="UniProtKB-KW"/>
</dbReference>
<reference evidence="1" key="1">
    <citation type="journal article" date="2019" name="PLoS Pathog.">
        <title>Re-assessing the diversity of negative strand RNA viruses in insects.</title>
        <authorList>
            <person name="Kafer S."/>
            <person name="Paraskevopoulou S."/>
            <person name="Zirkel F."/>
            <person name="Wieseke N."/>
            <person name="Donath A."/>
            <person name="Petersen M."/>
            <person name="Jones T.C."/>
            <person name="Liu S."/>
            <person name="Zhou X."/>
            <person name="Middendorf M."/>
            <person name="Junglen S."/>
            <person name="Misof B."/>
            <person name="Drosten C."/>
        </authorList>
    </citation>
    <scope>NUCLEOTIDE SEQUENCE</scope>
    <source>
        <strain evidence="1">OKIAV193</strain>
    </source>
</reference>
<dbReference type="EMBL" id="MT153405">
    <property type="protein sequence ID" value="QMP82186.1"/>
    <property type="molecule type" value="Viral_cRNA"/>
</dbReference>
<protein>
    <submittedName>
        <fullName evidence="1">Nucleocapsid protein</fullName>
    </submittedName>
</protein>
<dbReference type="SUPFAM" id="SSF161003">
    <property type="entry name" value="flu NP-like"/>
    <property type="match status" value="1"/>
</dbReference>
<accession>A0A7D7J3W3</accession>
<evidence type="ECO:0000313" key="1">
    <source>
        <dbReference type="EMBL" id="QMP82186.1"/>
    </source>
</evidence>
<proteinExistence type="predicted"/>
<reference evidence="1" key="2">
    <citation type="submission" date="2020-03" db="EMBL/GenBank/DDBJ databases">
        <authorList>
            <person name="Kafer S."/>
            <person name="Paraskevopoulou S."/>
            <person name="Zirkel F."/>
            <person name="Wieseke N."/>
            <person name="Donath A."/>
            <person name="Petersen M."/>
            <person name="Jones T.C."/>
            <person name="Liu S."/>
            <person name="Zhou X."/>
            <person name="Middendorf M."/>
            <person name="Junglen S."/>
            <person name="Misof B."/>
            <person name="Drosten C."/>
        </authorList>
    </citation>
    <scope>NUCLEOTIDE SEQUENCE</scope>
    <source>
        <strain evidence="1">OKIAV193</strain>
    </source>
</reference>